<dbReference type="EMBL" id="QZBD01000511">
    <property type="protein sequence ID" value="THY12303.1"/>
    <property type="molecule type" value="Genomic_DNA"/>
</dbReference>
<dbReference type="SMART" id="SM00270">
    <property type="entry name" value="ChtBD1"/>
    <property type="match status" value="2"/>
</dbReference>
<dbReference type="InterPro" id="IPR029070">
    <property type="entry name" value="Chitinase_insertion_sf"/>
</dbReference>
<feature type="domain" description="Chitin-binding type-1" evidence="5">
    <location>
        <begin position="39"/>
        <end position="92"/>
    </location>
</feature>
<keyword evidence="7" id="KW-0378">Hydrolase</keyword>
<dbReference type="SUPFAM" id="SSF57016">
    <property type="entry name" value="Plant lectins/antimicrobial peptides"/>
    <property type="match status" value="2"/>
</dbReference>
<accession>A0A4V6TEG4</accession>
<dbReference type="GO" id="GO:0008843">
    <property type="term" value="F:endochitinase activity"/>
    <property type="evidence" value="ECO:0007669"/>
    <property type="project" value="UniProtKB-EC"/>
</dbReference>
<evidence type="ECO:0000313" key="7">
    <source>
        <dbReference type="EMBL" id="THY12303.1"/>
    </source>
</evidence>
<dbReference type="InterPro" id="IPR017853">
    <property type="entry name" value="GH"/>
</dbReference>
<evidence type="ECO:0000256" key="3">
    <source>
        <dbReference type="ARBA" id="ARBA00022669"/>
    </source>
</evidence>
<dbReference type="PROSITE" id="PS00026">
    <property type="entry name" value="CHIT_BIND_I_1"/>
    <property type="match status" value="1"/>
</dbReference>
<sequence length="804" mass="84456">MEDLEASLTKSSCCNNDGICGYGSKFCGSDVCISQCDATAMCGKYSAGGSVKCGMNICCSGTGWCGTTQNYCSSPPNDPQDGCQSAFGSCTVVPKWSCGSGSGTSTKRTIGYYQASNVRDRACNKISPSQIVSTGYTHLYFAFASIDASSFAIVPASADDVTLYKEFTSLQKTGLETWIAIGGFDFSNKGSTWSTMTSTSQNRQAFIKSLVAFMQQYGFQGVDLDWEYPVDTARGGNPADTENFVSLVSDMYAAFGGKYGISVTLAPDYWYLRDFDAIKMQPFVSWFGFMAYDLHGSWDVNTPALGNIVRGQANITDIETDMAPLWFDGLDPSKINLGLPWYGRGYTLSDASCNTPGCRFSGPNKPGTCTNTAGILSLNEIKDLISNKGLTPVYMQDALMKSITWDDQWIGYDDEETISAKKLVANQYCLGGTMAWSVDFNSGTGSDYCGSGCVSGPCTVGGITTDGTCGIGNLNSTCGGGFPGCCSTSGWCGQGDDYCGSSHQSAFDTQISAAPTMTISLTGGQAGSPTGVYTTVIPVSSCVPFSDPDAGIGGSCRCSGYAGNLPINTANGLELDVNPTASAMVGTLTGAPLFTSVSSAVRKACGTVAPSATITECGEALITGISYHQPGEEFMYNNGAVAIGFPFVLIKSEDAMEAMIVAIAGMAQVNSLIPENTFTETWYWHFKSEAIRHSENVTLIPALILADYVEQTEDTQTDLVKQHLGVSFSFDTGEQQKWGCPVSTMLADTAAGLGAVFGLIAIIPGFEWVAPMGEAIALGSAAAAAAAEGLSLGCGISELTSKGE</sequence>
<dbReference type="Gene3D" id="3.20.20.80">
    <property type="entry name" value="Glycosidases"/>
    <property type="match status" value="1"/>
</dbReference>
<proteinExistence type="inferred from homology"/>
<dbReference type="InterPro" id="IPR001223">
    <property type="entry name" value="Glyco_hydro18_cat"/>
</dbReference>
<dbReference type="SMART" id="SM00636">
    <property type="entry name" value="Glyco_18"/>
    <property type="match status" value="1"/>
</dbReference>
<keyword evidence="3 4" id="KW-0147">Chitin-binding</keyword>
<dbReference type="GO" id="GO:0008061">
    <property type="term" value="F:chitin binding"/>
    <property type="evidence" value="ECO:0007669"/>
    <property type="project" value="UniProtKB-UniRule"/>
</dbReference>
<dbReference type="Pfam" id="PF00187">
    <property type="entry name" value="Chitin_bind_1"/>
    <property type="match status" value="1"/>
</dbReference>
<protein>
    <recommendedName>
        <fullName evidence="2">chitinase</fullName>
        <ecNumber evidence="2">3.2.1.14</ecNumber>
    </recommendedName>
</protein>
<evidence type="ECO:0000256" key="2">
    <source>
        <dbReference type="ARBA" id="ARBA00012729"/>
    </source>
</evidence>
<organism evidence="7 8">
    <name type="scientific">Aureobasidium pullulans</name>
    <name type="common">Black yeast</name>
    <name type="synonym">Pullularia pullulans</name>
    <dbReference type="NCBI Taxonomy" id="5580"/>
    <lineage>
        <taxon>Eukaryota</taxon>
        <taxon>Fungi</taxon>
        <taxon>Dikarya</taxon>
        <taxon>Ascomycota</taxon>
        <taxon>Pezizomycotina</taxon>
        <taxon>Dothideomycetes</taxon>
        <taxon>Dothideomycetidae</taxon>
        <taxon>Dothideales</taxon>
        <taxon>Saccotheciaceae</taxon>
        <taxon>Aureobasidium</taxon>
    </lineage>
</organism>
<name>A0A4V6TEG4_AURPU</name>
<keyword evidence="4" id="KW-1015">Disulfide bond</keyword>
<dbReference type="PANTHER" id="PTHR11177:SF333">
    <property type="entry name" value="CHITINASE"/>
    <property type="match status" value="1"/>
</dbReference>
<dbReference type="Gene3D" id="3.30.60.10">
    <property type="entry name" value="Endochitinase-like"/>
    <property type="match status" value="2"/>
</dbReference>
<feature type="domain" description="Chitin-binding type-1" evidence="5">
    <location>
        <begin position="466"/>
        <end position="509"/>
    </location>
</feature>
<evidence type="ECO:0000259" key="6">
    <source>
        <dbReference type="PROSITE" id="PS51910"/>
    </source>
</evidence>
<dbReference type="GO" id="GO:0005975">
    <property type="term" value="P:carbohydrate metabolic process"/>
    <property type="evidence" value="ECO:0007669"/>
    <property type="project" value="InterPro"/>
</dbReference>
<dbReference type="PROSITE" id="PS51910">
    <property type="entry name" value="GH18_2"/>
    <property type="match status" value="1"/>
</dbReference>
<dbReference type="PROSITE" id="PS50941">
    <property type="entry name" value="CHIT_BIND_I_2"/>
    <property type="match status" value="2"/>
</dbReference>
<reference evidence="7 8" key="1">
    <citation type="submission" date="2018-10" db="EMBL/GenBank/DDBJ databases">
        <title>Fifty Aureobasidium pullulans genomes reveal a recombining polyextremotolerant generalist.</title>
        <authorList>
            <person name="Gostincar C."/>
            <person name="Turk M."/>
            <person name="Zajc J."/>
            <person name="Gunde-Cimerman N."/>
        </authorList>
    </citation>
    <scope>NUCLEOTIDE SEQUENCE [LARGE SCALE GENOMIC DNA]</scope>
    <source>
        <strain evidence="7 8">EXF-6604</strain>
    </source>
</reference>
<dbReference type="InterPro" id="IPR011583">
    <property type="entry name" value="Chitinase_II/V-like_cat"/>
</dbReference>
<feature type="disulfide bond" evidence="4">
    <location>
        <begin position="58"/>
        <end position="72"/>
    </location>
</feature>
<dbReference type="PANTHER" id="PTHR11177">
    <property type="entry name" value="CHITINASE"/>
    <property type="match status" value="1"/>
</dbReference>
<dbReference type="EC" id="3.2.1.14" evidence="2"/>
<comment type="similarity">
    <text evidence="1">Belongs to the glycosyl hydrolase 18 family. Chitinase class V subfamily.</text>
</comment>
<feature type="disulfide bond" evidence="4">
    <location>
        <begin position="485"/>
        <end position="499"/>
    </location>
</feature>
<dbReference type="InterPro" id="IPR018371">
    <property type="entry name" value="Chitin-binding_1_CS"/>
</dbReference>
<dbReference type="Pfam" id="PF00704">
    <property type="entry name" value="Glyco_hydro_18"/>
    <property type="match status" value="1"/>
</dbReference>
<dbReference type="InterPro" id="IPR036861">
    <property type="entry name" value="Endochitinase-like_sf"/>
</dbReference>
<dbReference type="AlphaFoldDB" id="A0A4V6TEG4"/>
<dbReference type="SUPFAM" id="SSF51445">
    <property type="entry name" value="(Trans)glycosidases"/>
    <property type="match status" value="1"/>
</dbReference>
<dbReference type="InterPro" id="IPR001002">
    <property type="entry name" value="Chitin-bd_1"/>
</dbReference>
<dbReference type="SUPFAM" id="SSF54556">
    <property type="entry name" value="Chitinase insertion domain"/>
    <property type="match status" value="1"/>
</dbReference>
<feature type="disulfide bond" evidence="4">
    <location>
        <begin position="53"/>
        <end position="65"/>
    </location>
</feature>
<dbReference type="Gene3D" id="3.10.50.10">
    <property type="match status" value="1"/>
</dbReference>
<comment type="caution">
    <text evidence="7">The sequence shown here is derived from an EMBL/GenBank/DDBJ whole genome shotgun (WGS) entry which is preliminary data.</text>
</comment>
<evidence type="ECO:0000259" key="5">
    <source>
        <dbReference type="PROSITE" id="PS50941"/>
    </source>
</evidence>
<dbReference type="Proteomes" id="UP000306584">
    <property type="component" value="Unassembled WGS sequence"/>
</dbReference>
<comment type="caution">
    <text evidence="4">Lacks conserved residue(s) required for the propagation of feature annotation.</text>
</comment>
<evidence type="ECO:0000256" key="4">
    <source>
        <dbReference type="PROSITE-ProRule" id="PRU00261"/>
    </source>
</evidence>
<evidence type="ECO:0000313" key="8">
    <source>
        <dbReference type="Proteomes" id="UP000306584"/>
    </source>
</evidence>
<dbReference type="CDD" id="cd00035">
    <property type="entry name" value="ChtBD1"/>
    <property type="match status" value="2"/>
</dbReference>
<feature type="domain" description="GH18" evidence="6">
    <location>
        <begin position="107"/>
        <end position="452"/>
    </location>
</feature>
<dbReference type="InterPro" id="IPR050314">
    <property type="entry name" value="Glycosyl_Hydrlase_18"/>
</dbReference>
<evidence type="ECO:0000256" key="1">
    <source>
        <dbReference type="ARBA" id="ARBA00008682"/>
    </source>
</evidence>
<gene>
    <name evidence="7" type="ORF">D6D01_08643</name>
</gene>